<evidence type="ECO:0008006" key="3">
    <source>
        <dbReference type="Google" id="ProtNLM"/>
    </source>
</evidence>
<organism evidence="1 2">
    <name type="scientific">Litorihabitans aurantiacus</name>
    <dbReference type="NCBI Taxonomy" id="1930061"/>
    <lineage>
        <taxon>Bacteria</taxon>
        <taxon>Bacillati</taxon>
        <taxon>Actinomycetota</taxon>
        <taxon>Actinomycetes</taxon>
        <taxon>Micrococcales</taxon>
        <taxon>Beutenbergiaceae</taxon>
        <taxon>Litorihabitans</taxon>
    </lineage>
</organism>
<keyword evidence="2" id="KW-1185">Reference proteome</keyword>
<comment type="caution">
    <text evidence="1">The sequence shown here is derived from an EMBL/GenBank/DDBJ whole genome shotgun (WGS) entry which is preliminary data.</text>
</comment>
<proteinExistence type="predicted"/>
<dbReference type="AlphaFoldDB" id="A0AA38CPU0"/>
<dbReference type="InterPro" id="IPR011009">
    <property type="entry name" value="Kinase-like_dom_sf"/>
</dbReference>
<protein>
    <recommendedName>
        <fullName evidence="3">Phosphotransferase</fullName>
    </recommendedName>
</protein>
<dbReference type="Proteomes" id="UP001157161">
    <property type="component" value="Unassembled WGS sequence"/>
</dbReference>
<evidence type="ECO:0000313" key="1">
    <source>
        <dbReference type="EMBL" id="GMA31958.1"/>
    </source>
</evidence>
<evidence type="ECO:0000313" key="2">
    <source>
        <dbReference type="Proteomes" id="UP001157161"/>
    </source>
</evidence>
<reference evidence="1" key="1">
    <citation type="journal article" date="2014" name="Int. J. Syst. Evol. Microbiol.">
        <title>Complete genome sequence of Corynebacterium casei LMG S-19264T (=DSM 44701T), isolated from a smear-ripened cheese.</title>
        <authorList>
            <consortium name="US DOE Joint Genome Institute (JGI-PGF)"/>
            <person name="Walter F."/>
            <person name="Albersmeier A."/>
            <person name="Kalinowski J."/>
            <person name="Ruckert C."/>
        </authorList>
    </citation>
    <scope>NUCLEOTIDE SEQUENCE</scope>
    <source>
        <strain evidence="1">NBRC 112290</strain>
    </source>
</reference>
<sequence length="315" mass="33519">MVVGGSVWLDEATTWAATALRGLGRRLVGPARQVRVRPWSTQVVLTATAHPDTVTAGTPVWLKQGCAALAHEGRVLSLIARIAPEVVDAPLAVDPVSGRFLTADHGPSMRDQGRDDAGSWCDVVALAARAQQQLLAHADALVAAGLPDGSPTTALERLEDLVEAGAHDDGGRTARLRRLRPAVRESAAALLDSPFPVTWNHGDLHPGNVAAGTASRPLQLFDLGDSDLSCAPEVLAVPRRAIADDAVWGEVLAAYCDAWGIDHAVGAALWPHVERVHAVNRTHAWSRALAEATPAEAQRWLPHRDHHLEQIGEPT</sequence>
<reference evidence="1" key="2">
    <citation type="submission" date="2023-02" db="EMBL/GenBank/DDBJ databases">
        <authorList>
            <person name="Sun Q."/>
            <person name="Mori K."/>
        </authorList>
    </citation>
    <scope>NUCLEOTIDE SEQUENCE</scope>
    <source>
        <strain evidence="1">NBRC 112290</strain>
    </source>
</reference>
<accession>A0AA38CPU0</accession>
<dbReference type="SUPFAM" id="SSF56112">
    <property type="entry name" value="Protein kinase-like (PK-like)"/>
    <property type="match status" value="1"/>
</dbReference>
<dbReference type="EMBL" id="BSUM01000001">
    <property type="protein sequence ID" value="GMA31958.1"/>
    <property type="molecule type" value="Genomic_DNA"/>
</dbReference>
<gene>
    <name evidence="1" type="ORF">GCM10025875_19500</name>
</gene>
<name>A0AA38CPU0_9MICO</name>